<evidence type="ECO:0000259" key="2">
    <source>
        <dbReference type="PROSITE" id="PS50268"/>
    </source>
</evidence>
<dbReference type="PROSITE" id="PS51257">
    <property type="entry name" value="PROKAR_LIPOPROTEIN"/>
    <property type="match status" value="1"/>
</dbReference>
<dbReference type="Proteomes" id="UP000557392">
    <property type="component" value="Unassembled WGS sequence"/>
</dbReference>
<feature type="signal peptide" evidence="1">
    <location>
        <begin position="1"/>
        <end position="22"/>
    </location>
</feature>
<keyword evidence="1" id="KW-0732">Signal</keyword>
<dbReference type="Pfam" id="PF07995">
    <property type="entry name" value="GSDH"/>
    <property type="match status" value="1"/>
</dbReference>
<dbReference type="Gene3D" id="2.120.10.30">
    <property type="entry name" value="TolB, C-terminal domain"/>
    <property type="match status" value="1"/>
</dbReference>
<dbReference type="InterPro" id="IPR015919">
    <property type="entry name" value="Cadherin-like_sf"/>
</dbReference>
<dbReference type="SUPFAM" id="SSF49313">
    <property type="entry name" value="Cadherin-like"/>
    <property type="match status" value="1"/>
</dbReference>
<evidence type="ECO:0000313" key="4">
    <source>
        <dbReference type="Proteomes" id="UP000557392"/>
    </source>
</evidence>
<comment type="caution">
    <text evidence="3">The sequence shown here is derived from an EMBL/GenBank/DDBJ whole genome shotgun (WGS) entry which is preliminary data.</text>
</comment>
<feature type="domain" description="Cadherin" evidence="2">
    <location>
        <begin position="46"/>
        <end position="157"/>
    </location>
</feature>
<gene>
    <name evidence="3" type="ORF">GGR46_002115</name>
</gene>
<dbReference type="InterPro" id="IPR002126">
    <property type="entry name" value="Cadherin-like_dom"/>
</dbReference>
<organism evidence="3 4">
    <name type="scientific">Sphingomonas kyeonggiensis</name>
    <dbReference type="NCBI Taxonomy" id="1268553"/>
    <lineage>
        <taxon>Bacteria</taxon>
        <taxon>Pseudomonadati</taxon>
        <taxon>Pseudomonadota</taxon>
        <taxon>Alphaproteobacteria</taxon>
        <taxon>Sphingomonadales</taxon>
        <taxon>Sphingomonadaceae</taxon>
        <taxon>Sphingomonas</taxon>
    </lineage>
</organism>
<proteinExistence type="predicted"/>
<protein>
    <recommendedName>
        <fullName evidence="2">Cadherin domain-containing protein</fullName>
    </recommendedName>
</protein>
<dbReference type="InterPro" id="IPR012938">
    <property type="entry name" value="Glc/Sorbosone_DH"/>
</dbReference>
<evidence type="ECO:0000256" key="1">
    <source>
        <dbReference type="SAM" id="SignalP"/>
    </source>
</evidence>
<reference evidence="3 4" key="1">
    <citation type="submission" date="2020-08" db="EMBL/GenBank/DDBJ databases">
        <title>Genomic Encyclopedia of Type Strains, Phase IV (KMG-IV): sequencing the most valuable type-strain genomes for metagenomic binning, comparative biology and taxonomic classification.</title>
        <authorList>
            <person name="Goeker M."/>
        </authorList>
    </citation>
    <scope>NUCLEOTIDE SEQUENCE [LARGE SCALE GENOMIC DNA]</scope>
    <source>
        <strain evidence="3 4">DSM 101806</strain>
    </source>
</reference>
<dbReference type="Gene3D" id="2.60.40.60">
    <property type="entry name" value="Cadherins"/>
    <property type="match status" value="1"/>
</dbReference>
<feature type="chain" id="PRO_5031179069" description="Cadherin domain-containing protein" evidence="1">
    <location>
        <begin position="23"/>
        <end position="498"/>
    </location>
</feature>
<dbReference type="PANTHER" id="PTHR19328">
    <property type="entry name" value="HEDGEHOG-INTERACTING PROTEIN"/>
    <property type="match status" value="1"/>
</dbReference>
<dbReference type="SUPFAM" id="SSF50952">
    <property type="entry name" value="Soluble quinoprotein glucose dehydrogenase"/>
    <property type="match status" value="1"/>
</dbReference>
<dbReference type="CDD" id="cd11304">
    <property type="entry name" value="Cadherin_repeat"/>
    <property type="match status" value="1"/>
</dbReference>
<dbReference type="GO" id="GO:0016020">
    <property type="term" value="C:membrane"/>
    <property type="evidence" value="ECO:0007669"/>
    <property type="project" value="InterPro"/>
</dbReference>
<sequence>MRIATPLAGLFLLAACSGGGGSGGGGGVTPTPTPTPTPSVNTAPNFTSPAITSIAENVALAYQATATDAEGNPITFSIAGGPDAALFTITPAGGLSFVAAPSFETPKDADGDNVYQVQLRASDGSLNSTLLVSITVNDSKEGIRVRRVGSGFNQPVFVAPVPGDNNRVFVVEKGGGVWFLTPSTGDRTLAFRATGLSTDGERGLLGLAARDDFATSNIVFVHATGTDGAVEIREYNASTGAMRLVLSTPHASANNHNGGWIGFGPDGLLYDAVGDGGGGGDPNNNAQNVNVRLGKILRLRIDKTPGSATPFAPAPGNPFAAGGGDPYIFAYGLRNPFRNSFDGNNLIIADVGEGAVEELDLAPISQPGLNFGWRFLEGTNPFSGTAPGGLTAPVSQYLHGSGPKQGNSVIGGYVYRGPVTSLQGSYVFGDFVSGNIWTLPAASLVQGQLFPAASYERRNFDFLPDAGTIDQLASFGVDSANNLYIVDLAGEIYMVQPG</sequence>
<dbReference type="PROSITE" id="PS50268">
    <property type="entry name" value="CADHERIN_2"/>
    <property type="match status" value="1"/>
</dbReference>
<accession>A0A7W6JU41</accession>
<dbReference type="EMBL" id="JACIEH010000002">
    <property type="protein sequence ID" value="MBB4098551.1"/>
    <property type="molecule type" value="Genomic_DNA"/>
</dbReference>
<dbReference type="InterPro" id="IPR011042">
    <property type="entry name" value="6-blade_b-propeller_TolB-like"/>
</dbReference>
<dbReference type="InterPro" id="IPR011041">
    <property type="entry name" value="Quinoprot_gluc/sorb_DH_b-prop"/>
</dbReference>
<dbReference type="PANTHER" id="PTHR19328:SF13">
    <property type="entry name" value="HIPL1 PROTEIN"/>
    <property type="match status" value="1"/>
</dbReference>
<keyword evidence="4" id="KW-1185">Reference proteome</keyword>
<dbReference type="GO" id="GO:0005509">
    <property type="term" value="F:calcium ion binding"/>
    <property type="evidence" value="ECO:0007669"/>
    <property type="project" value="InterPro"/>
</dbReference>
<name>A0A7W6JU41_9SPHN</name>
<dbReference type="AlphaFoldDB" id="A0A7W6JU41"/>
<dbReference type="GO" id="GO:0007156">
    <property type="term" value="P:homophilic cell adhesion via plasma membrane adhesion molecules"/>
    <property type="evidence" value="ECO:0007669"/>
    <property type="project" value="InterPro"/>
</dbReference>
<evidence type="ECO:0000313" key="3">
    <source>
        <dbReference type="EMBL" id="MBB4098551.1"/>
    </source>
</evidence>
<dbReference type="RefSeq" id="WP_183997436.1">
    <property type="nucleotide sequence ID" value="NZ_JACIEH010000002.1"/>
</dbReference>